<keyword evidence="2" id="KW-1185">Reference proteome</keyword>
<sequence>MRVHGGVRELLGAEVRTAQHRHEHHRRQPHPKPDALAAHPEVQHGGREPADLCAAQQREEDAPQNGAIMVRRQPLVDAVRQIPLP</sequence>
<feature type="compositionally biased region" description="Basic residues" evidence="1">
    <location>
        <begin position="18"/>
        <end position="30"/>
    </location>
</feature>
<evidence type="ECO:0000256" key="1">
    <source>
        <dbReference type="SAM" id="MobiDB-lite"/>
    </source>
</evidence>
<feature type="compositionally biased region" description="Basic and acidic residues" evidence="1">
    <location>
        <begin position="41"/>
        <end position="50"/>
    </location>
</feature>
<dbReference type="Proteomes" id="UP000095287">
    <property type="component" value="Unplaced"/>
</dbReference>
<feature type="region of interest" description="Disordered" evidence="1">
    <location>
        <begin position="1"/>
        <end position="50"/>
    </location>
</feature>
<protein>
    <submittedName>
        <fullName evidence="3">Uncharacterized protein</fullName>
    </submittedName>
</protein>
<reference evidence="3" key="1">
    <citation type="submission" date="2016-11" db="UniProtKB">
        <authorList>
            <consortium name="WormBaseParasite"/>
        </authorList>
    </citation>
    <scope>IDENTIFICATION</scope>
</reference>
<name>A0A1I7XZD9_9BILA</name>
<accession>A0A1I7XZD9</accession>
<proteinExistence type="predicted"/>
<organism evidence="2 3">
    <name type="scientific">Steinernema glaseri</name>
    <dbReference type="NCBI Taxonomy" id="37863"/>
    <lineage>
        <taxon>Eukaryota</taxon>
        <taxon>Metazoa</taxon>
        <taxon>Ecdysozoa</taxon>
        <taxon>Nematoda</taxon>
        <taxon>Chromadorea</taxon>
        <taxon>Rhabditida</taxon>
        <taxon>Tylenchina</taxon>
        <taxon>Panagrolaimomorpha</taxon>
        <taxon>Strongyloidoidea</taxon>
        <taxon>Steinernematidae</taxon>
        <taxon>Steinernema</taxon>
    </lineage>
</organism>
<dbReference type="WBParaSite" id="L893_g11068.t1">
    <property type="protein sequence ID" value="L893_g11068.t1"/>
    <property type="gene ID" value="L893_g11068"/>
</dbReference>
<dbReference type="AlphaFoldDB" id="A0A1I7XZD9"/>
<evidence type="ECO:0000313" key="3">
    <source>
        <dbReference type="WBParaSite" id="L893_g11068.t1"/>
    </source>
</evidence>
<evidence type="ECO:0000313" key="2">
    <source>
        <dbReference type="Proteomes" id="UP000095287"/>
    </source>
</evidence>